<evidence type="ECO:0000313" key="13">
    <source>
        <dbReference type="EMBL" id="ENY69320.1"/>
    </source>
</evidence>
<evidence type="ECO:0000256" key="9">
    <source>
        <dbReference type="ARBA" id="ARBA00022801"/>
    </source>
</evidence>
<evidence type="ECO:0000313" key="14">
    <source>
        <dbReference type="Proteomes" id="UP000013131"/>
    </source>
</evidence>
<keyword evidence="8 10" id="KW-0255">Endonuclease</keyword>
<dbReference type="Pfam" id="PF01351">
    <property type="entry name" value="RNase_HII"/>
    <property type="match status" value="1"/>
</dbReference>
<dbReference type="SUPFAM" id="SSF53098">
    <property type="entry name" value="Ribonuclease H-like"/>
    <property type="match status" value="1"/>
</dbReference>
<comment type="cofactor">
    <cofactor evidence="10">
        <name>Mn(2+)</name>
        <dbReference type="ChEBI" id="CHEBI:29035"/>
    </cofactor>
    <cofactor evidence="10">
        <name>Mg(2+)</name>
        <dbReference type="ChEBI" id="CHEBI:18420"/>
    </cofactor>
    <text evidence="10">Manganese or magnesium. Binds 1 divalent metal ion per monomer in the absence of substrate. May bind a second metal ion after substrate binding.</text>
</comment>
<evidence type="ECO:0000256" key="4">
    <source>
        <dbReference type="ARBA" id="ARBA00008378"/>
    </source>
</evidence>
<keyword evidence="6 10" id="KW-0540">Nuclease</keyword>
<dbReference type="InterPro" id="IPR024567">
    <property type="entry name" value="RNase_HII/HIII_dom"/>
</dbReference>
<dbReference type="GO" id="GO:0006298">
    <property type="term" value="P:mismatch repair"/>
    <property type="evidence" value="ECO:0007669"/>
    <property type="project" value="TreeGrafter"/>
</dbReference>
<comment type="similarity">
    <text evidence="4">Belongs to the RNase HII family. RnhC subfamily.</text>
</comment>
<comment type="catalytic activity">
    <reaction evidence="1 10 11">
        <text>Endonucleolytic cleavage to 5'-phosphomonoester.</text>
        <dbReference type="EC" id="3.1.26.4"/>
    </reaction>
</comment>
<dbReference type="InterPro" id="IPR012337">
    <property type="entry name" value="RNaseH-like_sf"/>
</dbReference>
<feature type="binding site" evidence="10">
    <location>
        <position position="13"/>
    </location>
    <ligand>
        <name>a divalent metal cation</name>
        <dbReference type="ChEBI" id="CHEBI:60240"/>
    </ligand>
</feature>
<dbReference type="STRING" id="1188233.MAU_0320"/>
<dbReference type="CDD" id="cd06590">
    <property type="entry name" value="RNase_HII_bacteria_HIII_like"/>
    <property type="match status" value="1"/>
</dbReference>
<evidence type="ECO:0000259" key="12">
    <source>
        <dbReference type="PROSITE" id="PS51975"/>
    </source>
</evidence>
<comment type="function">
    <text evidence="2 11">Endonuclease that specifically degrades the RNA of RNA-DNA hybrids.</text>
</comment>
<dbReference type="RefSeq" id="WP_004423070.1">
    <property type="nucleotide sequence ID" value="NZ_AORI01000001.1"/>
</dbReference>
<feature type="domain" description="RNase H type-2" evidence="12">
    <location>
        <begin position="6"/>
        <end position="233"/>
    </location>
</feature>
<keyword evidence="9 10" id="KW-0378">Hydrolase</keyword>
<dbReference type="OrthoDB" id="9777935at2"/>
<dbReference type="GO" id="GO:0005737">
    <property type="term" value="C:cytoplasm"/>
    <property type="evidence" value="ECO:0007669"/>
    <property type="project" value="UniProtKB-SubCell"/>
</dbReference>
<evidence type="ECO:0000256" key="6">
    <source>
        <dbReference type="ARBA" id="ARBA00022722"/>
    </source>
</evidence>
<gene>
    <name evidence="13" type="primary">rnhB</name>
    <name evidence="13" type="ORF">MAU_0320</name>
</gene>
<dbReference type="PROSITE" id="PS51975">
    <property type="entry name" value="RNASE_H_2"/>
    <property type="match status" value="1"/>
</dbReference>
<dbReference type="PANTHER" id="PTHR10954:SF23">
    <property type="entry name" value="RIBONUCLEASE"/>
    <property type="match status" value="1"/>
</dbReference>
<dbReference type="InterPro" id="IPR036397">
    <property type="entry name" value="RNaseH_sf"/>
</dbReference>
<reference evidence="13 14" key="1">
    <citation type="journal article" date="2013" name="Genome Announc.">
        <title>Draft Genome Sequences of Mycoplasma auris and Mycoplasma yeatsii, Two Species of the Ear Canal of Caprinae.</title>
        <authorList>
            <person name="Dordet-Frisoni E."/>
            <person name="Baranowski E."/>
            <person name="Barre A."/>
            <person name="Blanchard A."/>
            <person name="Breton M."/>
            <person name="Couture C."/>
            <person name="Dupuy V."/>
            <person name="Gaurivaud P."/>
            <person name="Jacob D."/>
            <person name="Lemaitre C."/>
            <person name="Manso-Silvan L."/>
            <person name="Nikolski M."/>
            <person name="Nouvel L.X."/>
            <person name="Poumarat F."/>
            <person name="Sirand-Pugnet P."/>
            <person name="Thebault P."/>
            <person name="Theil S."/>
            <person name="Thiaucourt F."/>
            <person name="Citti C."/>
            <person name="Tardy F."/>
        </authorList>
    </citation>
    <scope>NUCLEOTIDE SEQUENCE [LARGE SCALE GENOMIC DNA]</scope>
    <source>
        <strain evidence="13 14">15026</strain>
    </source>
</reference>
<evidence type="ECO:0000256" key="7">
    <source>
        <dbReference type="ARBA" id="ARBA00022723"/>
    </source>
</evidence>
<sequence>MNDFELEYIGVDESGVGDYFSPVVSVACFIPKENIKKLKELGIKDSKKLSDKKIIELIEIIKQNNLAIFKDTTLSQKGYNDLTKLKINNNALKTLIHFNSILRLQKSLKKNLIVVIDQYASKPNLEKHLVTLKEKNLINSSLKLDNFSLVLETKAEEKYLNVACASMMARYILLQKMQQQTKEYNGFPFILGASNATIDLGAKFIKDFGEQKLYNVAKISFKTTKKILEKLKE</sequence>
<keyword evidence="5" id="KW-0963">Cytoplasm</keyword>
<comment type="subcellular location">
    <subcellularLocation>
        <location evidence="3">Cytoplasm</location>
    </subcellularLocation>
</comment>
<feature type="binding site" evidence="10">
    <location>
        <position position="117"/>
    </location>
    <ligand>
        <name>a divalent metal cation</name>
        <dbReference type="ChEBI" id="CHEBI:60240"/>
    </ligand>
</feature>
<comment type="caution">
    <text evidence="13">The sequence shown here is derived from an EMBL/GenBank/DDBJ whole genome shotgun (WGS) entry which is preliminary data.</text>
</comment>
<dbReference type="Gene3D" id="3.30.420.10">
    <property type="entry name" value="Ribonuclease H-like superfamily/Ribonuclease H"/>
    <property type="match status" value="1"/>
</dbReference>
<feature type="binding site" evidence="10">
    <location>
        <position position="12"/>
    </location>
    <ligand>
        <name>a divalent metal cation</name>
        <dbReference type="ChEBI" id="CHEBI:60240"/>
    </ligand>
</feature>
<evidence type="ECO:0000256" key="8">
    <source>
        <dbReference type="ARBA" id="ARBA00022759"/>
    </source>
</evidence>
<keyword evidence="14" id="KW-1185">Reference proteome</keyword>
<dbReference type="GO" id="GO:0046872">
    <property type="term" value="F:metal ion binding"/>
    <property type="evidence" value="ECO:0007669"/>
    <property type="project" value="UniProtKB-KW"/>
</dbReference>
<evidence type="ECO:0000256" key="2">
    <source>
        <dbReference type="ARBA" id="ARBA00004065"/>
    </source>
</evidence>
<dbReference type="AlphaFoldDB" id="N9TTD1"/>
<proteinExistence type="inferred from homology"/>
<organism evidence="13 14">
    <name type="scientific">Metamycoplasma auris 15026</name>
    <dbReference type="NCBI Taxonomy" id="1188233"/>
    <lineage>
        <taxon>Bacteria</taxon>
        <taxon>Bacillati</taxon>
        <taxon>Mycoplasmatota</taxon>
        <taxon>Mycoplasmoidales</taxon>
        <taxon>Metamycoplasmataceae</taxon>
        <taxon>Metamycoplasma</taxon>
    </lineage>
</organism>
<dbReference type="InterPro" id="IPR001352">
    <property type="entry name" value="RNase_HII/HIII"/>
</dbReference>
<evidence type="ECO:0000256" key="1">
    <source>
        <dbReference type="ARBA" id="ARBA00000077"/>
    </source>
</evidence>
<evidence type="ECO:0000256" key="5">
    <source>
        <dbReference type="ARBA" id="ARBA00022490"/>
    </source>
</evidence>
<dbReference type="GO" id="GO:0003723">
    <property type="term" value="F:RNA binding"/>
    <property type="evidence" value="ECO:0007669"/>
    <property type="project" value="UniProtKB-UniRule"/>
</dbReference>
<evidence type="ECO:0000256" key="11">
    <source>
        <dbReference type="RuleBase" id="RU003515"/>
    </source>
</evidence>
<dbReference type="Proteomes" id="UP000013131">
    <property type="component" value="Unassembled WGS sequence"/>
</dbReference>
<keyword evidence="7 10" id="KW-0479">Metal-binding</keyword>
<name>N9TTD1_9BACT</name>
<evidence type="ECO:0000256" key="10">
    <source>
        <dbReference type="PROSITE-ProRule" id="PRU01319"/>
    </source>
</evidence>
<dbReference type="GO" id="GO:0004523">
    <property type="term" value="F:RNA-DNA hybrid ribonuclease activity"/>
    <property type="evidence" value="ECO:0007669"/>
    <property type="project" value="UniProtKB-UniRule"/>
</dbReference>
<dbReference type="GO" id="GO:0043137">
    <property type="term" value="P:DNA replication, removal of RNA primer"/>
    <property type="evidence" value="ECO:0007669"/>
    <property type="project" value="TreeGrafter"/>
</dbReference>
<protein>
    <recommendedName>
        <fullName evidence="11">Ribonuclease</fullName>
        <ecNumber evidence="11">3.1.26.4</ecNumber>
    </recommendedName>
</protein>
<accession>N9TTD1</accession>
<dbReference type="EMBL" id="AORI01000001">
    <property type="protein sequence ID" value="ENY69320.1"/>
    <property type="molecule type" value="Genomic_DNA"/>
</dbReference>
<dbReference type="PATRIC" id="fig|1188233.3.peg.32"/>
<dbReference type="PANTHER" id="PTHR10954">
    <property type="entry name" value="RIBONUCLEASE H2 SUBUNIT A"/>
    <property type="match status" value="1"/>
</dbReference>
<dbReference type="eggNOG" id="COG1039">
    <property type="taxonomic scope" value="Bacteria"/>
</dbReference>
<dbReference type="GO" id="GO:0032299">
    <property type="term" value="C:ribonuclease H2 complex"/>
    <property type="evidence" value="ECO:0007669"/>
    <property type="project" value="TreeGrafter"/>
</dbReference>
<dbReference type="EC" id="3.1.26.4" evidence="11"/>
<evidence type="ECO:0000256" key="3">
    <source>
        <dbReference type="ARBA" id="ARBA00004496"/>
    </source>
</evidence>